<reference evidence="2" key="1">
    <citation type="submission" date="2025-08" db="UniProtKB">
        <authorList>
            <consortium name="RefSeq"/>
        </authorList>
    </citation>
    <scope>IDENTIFICATION</scope>
    <source>
        <tissue evidence="2">Fruit stalk</tissue>
    </source>
</reference>
<proteinExistence type="predicted"/>
<dbReference type="RefSeq" id="XP_022756936.1">
    <property type="nucleotide sequence ID" value="XM_022901201.1"/>
</dbReference>
<dbReference type="GeneID" id="111304557"/>
<dbReference type="KEGG" id="dzi:111304557"/>
<sequence length="103" mass="11818">MPYLSMEIELKGPRIRNSCFRSRISCHWEGPKLAALIYIFLDSLIKFEIYSNYVVAFVDAHKRTIRQESCLSRRRFYFSSDAWAKLQANVLGAISLACSSGTC</sequence>
<keyword evidence="1" id="KW-1185">Reference proteome</keyword>
<gene>
    <name evidence="2" type="primary">LOC111304557</name>
</gene>
<dbReference type="AlphaFoldDB" id="A0A6P5ZWX5"/>
<name>A0A6P5ZWX5_DURZI</name>
<organism evidence="1 2">
    <name type="scientific">Durio zibethinus</name>
    <name type="common">Durian</name>
    <dbReference type="NCBI Taxonomy" id="66656"/>
    <lineage>
        <taxon>Eukaryota</taxon>
        <taxon>Viridiplantae</taxon>
        <taxon>Streptophyta</taxon>
        <taxon>Embryophyta</taxon>
        <taxon>Tracheophyta</taxon>
        <taxon>Spermatophyta</taxon>
        <taxon>Magnoliopsida</taxon>
        <taxon>eudicotyledons</taxon>
        <taxon>Gunneridae</taxon>
        <taxon>Pentapetalae</taxon>
        <taxon>rosids</taxon>
        <taxon>malvids</taxon>
        <taxon>Malvales</taxon>
        <taxon>Malvaceae</taxon>
        <taxon>Helicteroideae</taxon>
        <taxon>Durio</taxon>
    </lineage>
</organism>
<evidence type="ECO:0000313" key="2">
    <source>
        <dbReference type="RefSeq" id="XP_022756936.1"/>
    </source>
</evidence>
<dbReference type="Proteomes" id="UP000515121">
    <property type="component" value="Unplaced"/>
</dbReference>
<accession>A0A6P5ZWX5</accession>
<evidence type="ECO:0000313" key="1">
    <source>
        <dbReference type="Proteomes" id="UP000515121"/>
    </source>
</evidence>
<protein>
    <submittedName>
        <fullName evidence="2">Uncharacterized protein LOC111304557</fullName>
    </submittedName>
</protein>